<comment type="subcellular location">
    <subcellularLocation>
        <location evidence="1">Endoplasmic reticulum</location>
    </subcellularLocation>
</comment>
<dbReference type="InterPro" id="IPR036291">
    <property type="entry name" value="NAD(P)-bd_dom_sf"/>
</dbReference>
<dbReference type="Pfam" id="PF00106">
    <property type="entry name" value="adh_short"/>
    <property type="match status" value="1"/>
</dbReference>
<dbReference type="PRINTS" id="PR00081">
    <property type="entry name" value="GDHRDH"/>
</dbReference>
<organism evidence="4 5">
    <name type="scientific">Limnohabitans lacus</name>
    <dbReference type="NCBI Taxonomy" id="3045173"/>
    <lineage>
        <taxon>Bacteria</taxon>
        <taxon>Pseudomonadati</taxon>
        <taxon>Pseudomonadota</taxon>
        <taxon>Betaproteobacteria</taxon>
        <taxon>Burkholderiales</taxon>
        <taxon>Comamonadaceae</taxon>
        <taxon>Limnohabitans</taxon>
    </lineage>
</organism>
<dbReference type="InterPro" id="IPR002347">
    <property type="entry name" value="SDR_fam"/>
</dbReference>
<reference evidence="4" key="1">
    <citation type="submission" date="2023-05" db="EMBL/GenBank/DDBJ databases">
        <title>Limnohabitans sp. strain HM2-2 Genome sequencing and assembly.</title>
        <authorList>
            <person name="Jung Y."/>
        </authorList>
    </citation>
    <scope>NUCLEOTIDE SEQUENCE</scope>
    <source>
        <strain evidence="4">HM2-2</strain>
    </source>
</reference>
<evidence type="ECO:0000256" key="3">
    <source>
        <dbReference type="ARBA" id="ARBA00023002"/>
    </source>
</evidence>
<comment type="caution">
    <text evidence="4">The sequence shown here is derived from an EMBL/GenBank/DDBJ whole genome shotgun (WGS) entry which is preliminary data.</text>
</comment>
<dbReference type="PROSITE" id="PS00061">
    <property type="entry name" value="ADH_SHORT"/>
    <property type="match status" value="1"/>
</dbReference>
<protein>
    <submittedName>
        <fullName evidence="4">SDR family NAD(P)-dependent oxidoreductase</fullName>
    </submittedName>
</protein>
<dbReference type="RefSeq" id="WP_283222974.1">
    <property type="nucleotide sequence ID" value="NZ_JASGBH010000001.1"/>
</dbReference>
<evidence type="ECO:0000313" key="5">
    <source>
        <dbReference type="Proteomes" id="UP001431902"/>
    </source>
</evidence>
<proteinExistence type="inferred from homology"/>
<dbReference type="InterPro" id="IPR020904">
    <property type="entry name" value="Sc_DH/Rdtase_CS"/>
</dbReference>
<dbReference type="Gene3D" id="3.40.50.720">
    <property type="entry name" value="NAD(P)-binding Rossmann-like Domain"/>
    <property type="match status" value="1"/>
</dbReference>
<dbReference type="PANTHER" id="PTHR43899:SF13">
    <property type="entry name" value="RH59310P"/>
    <property type="match status" value="1"/>
</dbReference>
<dbReference type="CDD" id="cd05233">
    <property type="entry name" value="SDR_c"/>
    <property type="match status" value="1"/>
</dbReference>
<sequence>MNSLKRYGQWALVTGGTSGIGAAIVQQLAQDGLNVVMVARDENALKAHAKALQESTGVQVRTVSADLMTADGLDQVMAATQDLTIDVLVPCAAIETLGLFVASSAERHQQMVQMNVITPMRLARHFGQGMSQRQRGAILFVSSLSGWMPQPYMAQYGATKSYIMGLAAGLHFEMKDQGVDVSVLSPGPTDTPMAKATGIDFASMGMSIMSPQDVARCGLNALGRQLDAVPGARNKMMAFMMSRLMSRGMAGRMFKIMMSKAIKV</sequence>
<accession>A0ABT6X379</accession>
<keyword evidence="3" id="KW-0560">Oxidoreductase</keyword>
<name>A0ABT6X379_9BURK</name>
<keyword evidence="5" id="KW-1185">Reference proteome</keyword>
<comment type="similarity">
    <text evidence="2">Belongs to the short-chain dehydrogenases/reductases (SDR) family.</text>
</comment>
<dbReference type="InterPro" id="IPR051019">
    <property type="entry name" value="VLCFA-Steroid_DH"/>
</dbReference>
<dbReference type="Proteomes" id="UP001431902">
    <property type="component" value="Unassembled WGS sequence"/>
</dbReference>
<dbReference type="EMBL" id="JASGBH010000001">
    <property type="protein sequence ID" value="MDI9232571.1"/>
    <property type="molecule type" value="Genomic_DNA"/>
</dbReference>
<evidence type="ECO:0000313" key="4">
    <source>
        <dbReference type="EMBL" id="MDI9232571.1"/>
    </source>
</evidence>
<dbReference type="SUPFAM" id="SSF51735">
    <property type="entry name" value="NAD(P)-binding Rossmann-fold domains"/>
    <property type="match status" value="1"/>
</dbReference>
<dbReference type="PANTHER" id="PTHR43899">
    <property type="entry name" value="RH59310P"/>
    <property type="match status" value="1"/>
</dbReference>
<evidence type="ECO:0000256" key="2">
    <source>
        <dbReference type="ARBA" id="ARBA00006484"/>
    </source>
</evidence>
<dbReference type="PIRSF" id="PIRSF000126">
    <property type="entry name" value="11-beta-HSD1"/>
    <property type="match status" value="1"/>
</dbReference>
<gene>
    <name evidence="4" type="ORF">QLQ16_01830</name>
</gene>
<evidence type="ECO:0000256" key="1">
    <source>
        <dbReference type="ARBA" id="ARBA00004240"/>
    </source>
</evidence>